<evidence type="ECO:0000256" key="5">
    <source>
        <dbReference type="SAM" id="Phobius"/>
    </source>
</evidence>
<dbReference type="InterPro" id="IPR045863">
    <property type="entry name" value="CorA_TM1_TM2"/>
</dbReference>
<accession>A0AAJ0FAH4</accession>
<gene>
    <name evidence="6" type="ORF">QBC47DRAFT_408214</name>
</gene>
<evidence type="ECO:0000313" key="7">
    <source>
        <dbReference type="Proteomes" id="UP001239445"/>
    </source>
</evidence>
<proteinExistence type="predicted"/>
<dbReference type="Gene3D" id="1.20.58.340">
    <property type="entry name" value="Magnesium transport protein CorA, transmembrane region"/>
    <property type="match status" value="1"/>
</dbReference>
<keyword evidence="2 5" id="KW-0812">Transmembrane</keyword>
<protein>
    <submittedName>
        <fullName evidence="6">Uncharacterized protein</fullName>
    </submittedName>
</protein>
<dbReference type="SUPFAM" id="SSF144083">
    <property type="entry name" value="Magnesium transport protein CorA, transmembrane region"/>
    <property type="match status" value="1"/>
</dbReference>
<evidence type="ECO:0000256" key="1">
    <source>
        <dbReference type="ARBA" id="ARBA00004141"/>
    </source>
</evidence>
<comment type="subcellular location">
    <subcellularLocation>
        <location evidence="1">Membrane</location>
        <topology evidence="1">Multi-pass membrane protein</topology>
    </subcellularLocation>
</comment>
<comment type="caution">
    <text evidence="6">The sequence shown here is derived from an EMBL/GenBank/DDBJ whole genome shotgun (WGS) entry which is preliminary data.</text>
</comment>
<evidence type="ECO:0000256" key="3">
    <source>
        <dbReference type="ARBA" id="ARBA00022989"/>
    </source>
</evidence>
<evidence type="ECO:0000313" key="6">
    <source>
        <dbReference type="EMBL" id="KAK1760107.1"/>
    </source>
</evidence>
<organism evidence="6 7">
    <name type="scientific">Echria macrotheca</name>
    <dbReference type="NCBI Taxonomy" id="438768"/>
    <lineage>
        <taxon>Eukaryota</taxon>
        <taxon>Fungi</taxon>
        <taxon>Dikarya</taxon>
        <taxon>Ascomycota</taxon>
        <taxon>Pezizomycotina</taxon>
        <taxon>Sordariomycetes</taxon>
        <taxon>Sordariomycetidae</taxon>
        <taxon>Sordariales</taxon>
        <taxon>Schizotheciaceae</taxon>
        <taxon>Echria</taxon>
    </lineage>
</organism>
<feature type="transmembrane region" description="Helical" evidence="5">
    <location>
        <begin position="189"/>
        <end position="215"/>
    </location>
</feature>
<keyword evidence="4 5" id="KW-0472">Membrane</keyword>
<sequence length="252" mass="28627">MNLELAISTYENDSFTCLLRVDLEKKTGRALILLKPPQGSDSSGFAQGFVNWLEKDKETLNADPFLLANHVLSFYQYWSYSYVNWRKALYDMESQLGVTERAAVLEKTGYQTVSFDYDKLNQANALLRLAELLQSQASGNKISITTEEIRSTILRAELFLPNAAMVDRVSWRVLYNRITKHDSNSLKTIAVVTLVFLPPTFVSAIFSTGVFNFHADDGDHPQTISRWAWVYLLLCLLVTAVTVLLWRKKVDG</sequence>
<evidence type="ECO:0000256" key="2">
    <source>
        <dbReference type="ARBA" id="ARBA00022692"/>
    </source>
</evidence>
<dbReference type="EMBL" id="MU839827">
    <property type="protein sequence ID" value="KAK1760107.1"/>
    <property type="molecule type" value="Genomic_DNA"/>
</dbReference>
<name>A0AAJ0FAH4_9PEZI</name>
<reference evidence="6" key="1">
    <citation type="submission" date="2023-06" db="EMBL/GenBank/DDBJ databases">
        <title>Genome-scale phylogeny and comparative genomics of the fungal order Sordariales.</title>
        <authorList>
            <consortium name="Lawrence Berkeley National Laboratory"/>
            <person name="Hensen N."/>
            <person name="Bonometti L."/>
            <person name="Westerberg I."/>
            <person name="Brannstrom I.O."/>
            <person name="Guillou S."/>
            <person name="Cros-Aarteil S."/>
            <person name="Calhoun S."/>
            <person name="Haridas S."/>
            <person name="Kuo A."/>
            <person name="Mondo S."/>
            <person name="Pangilinan J."/>
            <person name="Riley R."/>
            <person name="Labutti K."/>
            <person name="Andreopoulos B."/>
            <person name="Lipzen A."/>
            <person name="Chen C."/>
            <person name="Yanf M."/>
            <person name="Daum C."/>
            <person name="Ng V."/>
            <person name="Clum A."/>
            <person name="Steindorff A."/>
            <person name="Ohm R."/>
            <person name="Martin F."/>
            <person name="Silar P."/>
            <person name="Natvig D."/>
            <person name="Lalanne C."/>
            <person name="Gautier V."/>
            <person name="Ament-Velasquez S.L."/>
            <person name="Kruys A."/>
            <person name="Hutchinson M.I."/>
            <person name="Powell A.J."/>
            <person name="Barry K."/>
            <person name="Miller A.N."/>
            <person name="Grigoriev I.V."/>
            <person name="Debuchy R."/>
            <person name="Gladieux P."/>
            <person name="Thoren M.H."/>
            <person name="Johannesson H."/>
        </authorList>
    </citation>
    <scope>NUCLEOTIDE SEQUENCE</scope>
    <source>
        <strain evidence="6">PSN4</strain>
    </source>
</reference>
<evidence type="ECO:0000256" key="4">
    <source>
        <dbReference type="ARBA" id="ARBA00023136"/>
    </source>
</evidence>
<feature type="transmembrane region" description="Helical" evidence="5">
    <location>
        <begin position="227"/>
        <end position="246"/>
    </location>
</feature>
<dbReference type="AlphaFoldDB" id="A0AAJ0FAH4"/>
<keyword evidence="3 5" id="KW-1133">Transmembrane helix</keyword>
<keyword evidence="7" id="KW-1185">Reference proteome</keyword>
<dbReference type="GO" id="GO:0016020">
    <property type="term" value="C:membrane"/>
    <property type="evidence" value="ECO:0007669"/>
    <property type="project" value="UniProtKB-SubCell"/>
</dbReference>
<dbReference type="Proteomes" id="UP001239445">
    <property type="component" value="Unassembled WGS sequence"/>
</dbReference>